<proteinExistence type="predicted"/>
<organism evidence="1 2">
    <name type="scientific">Corchorus capsularis</name>
    <name type="common">Jute</name>
    <dbReference type="NCBI Taxonomy" id="210143"/>
    <lineage>
        <taxon>Eukaryota</taxon>
        <taxon>Viridiplantae</taxon>
        <taxon>Streptophyta</taxon>
        <taxon>Embryophyta</taxon>
        <taxon>Tracheophyta</taxon>
        <taxon>Spermatophyta</taxon>
        <taxon>Magnoliopsida</taxon>
        <taxon>eudicotyledons</taxon>
        <taxon>Gunneridae</taxon>
        <taxon>Pentapetalae</taxon>
        <taxon>rosids</taxon>
        <taxon>malvids</taxon>
        <taxon>Malvales</taxon>
        <taxon>Malvaceae</taxon>
        <taxon>Grewioideae</taxon>
        <taxon>Apeibeae</taxon>
        <taxon>Corchorus</taxon>
    </lineage>
</organism>
<dbReference type="PANTHER" id="PTHR31286:SF178">
    <property type="entry name" value="DUF4283 DOMAIN-CONTAINING PROTEIN"/>
    <property type="match status" value="1"/>
</dbReference>
<comment type="caution">
    <text evidence="1">The sequence shown here is derived from an EMBL/GenBank/DDBJ whole genome shotgun (WGS) entry which is preliminary data.</text>
</comment>
<keyword evidence="2" id="KW-1185">Reference proteome</keyword>
<evidence type="ECO:0000313" key="2">
    <source>
        <dbReference type="Proteomes" id="UP000188268"/>
    </source>
</evidence>
<dbReference type="STRING" id="210143.A0A1R3GUR9"/>
<accession>A0A1R3GUR9</accession>
<dbReference type="SUPFAM" id="SSF56219">
    <property type="entry name" value="DNase I-like"/>
    <property type="match status" value="1"/>
</dbReference>
<dbReference type="Proteomes" id="UP000188268">
    <property type="component" value="Unassembled WGS sequence"/>
</dbReference>
<name>A0A1R3GUR9_COCAP</name>
<dbReference type="AlphaFoldDB" id="A0A1R3GUR9"/>
<sequence length="734" mass="83419">MEIYLESQAVVAREATKFLLIGKIISDKPVNRRGAMGVLRSMWPSRDCPVITELGSQTYGLAFNSEDLMLQAMIDSPWNVMGFCLILKKWEVEKSISEIPFHKVQYWIQIHGLPLEMQNLNNIKKIGSTIGSIIILEKPEWNQGKGRCYMRDRIEIDARKPLLPGFWVPRIDVSDLPRDNVYGPWLKAAPVRSTMDDRMIFVDEHGVPELPMIGTVVEDGKLVHYPSVLEPVEKSILVRAVARESDNPGEFSNSQARGGILGDNQGACGWEQAFGKEGQACRRVGLDFEASGSCSHSMKGRCTTSADLESGFVGGEHVDILAQSGREKNALIVESSSSLPKEYLLENLVTNSTSEVIVNSVASPLKYIVEPQLADPSMRINAISRESLYHVDIGLVSYFRNLNLKRSFNDAMKQNEYSSKRVWAEGQNGAMIKFISEERCYSEEVNIEKEAATDIKSERVILGRRRRTSTMLAGGSRLKEIPVMANVAYLMALQCSEALTVQALKELKRKNDPQLFYIMETKNKRSYMKGLKRKLKFSHDFYVDPDGLSGGLALWWTDDVKVKILRSCKNLIDTSVIDVKNGNVSRVFWVYGPPESDERNKIWHLVQRRMEDQGQKFTWIGKRDEMIIKERLDRALVNTEWLEKVPRSFKFEIMWTEKEECEQVIRDGWSSEFQGSKAYILVQKQHRCRKALLDWSRKEVAIYSGEIGNFDVDFGLEDGRSGLCTSKESCRARS</sequence>
<dbReference type="InterPro" id="IPR040256">
    <property type="entry name" value="At4g02000-like"/>
</dbReference>
<gene>
    <name evidence="1" type="ORF">CCACVL1_23233</name>
</gene>
<dbReference type="InterPro" id="IPR036691">
    <property type="entry name" value="Endo/exonu/phosph_ase_sf"/>
</dbReference>
<dbReference type="Gramene" id="OMO61796">
    <property type="protein sequence ID" value="OMO61796"/>
    <property type="gene ID" value="CCACVL1_23233"/>
</dbReference>
<dbReference type="OMA" id="FISEERC"/>
<reference evidence="1 2" key="1">
    <citation type="submission" date="2013-09" db="EMBL/GenBank/DDBJ databases">
        <title>Corchorus capsularis genome sequencing.</title>
        <authorList>
            <person name="Alam M."/>
            <person name="Haque M.S."/>
            <person name="Islam M.S."/>
            <person name="Emdad E.M."/>
            <person name="Islam M.M."/>
            <person name="Ahmed B."/>
            <person name="Halim A."/>
            <person name="Hossen Q.M.M."/>
            <person name="Hossain M.Z."/>
            <person name="Ahmed R."/>
            <person name="Khan M.M."/>
            <person name="Islam R."/>
            <person name="Rashid M.M."/>
            <person name="Khan S.A."/>
            <person name="Rahman M.S."/>
            <person name="Alam M."/>
        </authorList>
    </citation>
    <scope>NUCLEOTIDE SEQUENCE [LARGE SCALE GENOMIC DNA]</scope>
    <source>
        <strain evidence="2">cv. CVL-1</strain>
        <tissue evidence="1">Whole seedling</tissue>
    </source>
</reference>
<dbReference type="OrthoDB" id="1707487at2759"/>
<protein>
    <submittedName>
        <fullName evidence="1">Uncharacterized protein</fullName>
    </submittedName>
</protein>
<dbReference type="PANTHER" id="PTHR31286">
    <property type="entry name" value="GLYCINE-RICH CELL WALL STRUCTURAL PROTEIN 1.8-LIKE"/>
    <property type="match status" value="1"/>
</dbReference>
<evidence type="ECO:0000313" key="1">
    <source>
        <dbReference type="EMBL" id="OMO61796.1"/>
    </source>
</evidence>
<dbReference type="EMBL" id="AWWV01013391">
    <property type="protein sequence ID" value="OMO61796.1"/>
    <property type="molecule type" value="Genomic_DNA"/>
</dbReference>